<dbReference type="Proteomes" id="UP000178450">
    <property type="component" value="Unassembled WGS sequence"/>
</dbReference>
<evidence type="ECO:0000256" key="1">
    <source>
        <dbReference type="SAM" id="Phobius"/>
    </source>
</evidence>
<dbReference type="EMBL" id="MGBG01000013">
    <property type="protein sequence ID" value="OGK64890.1"/>
    <property type="molecule type" value="Genomic_DNA"/>
</dbReference>
<feature type="transmembrane region" description="Helical" evidence="1">
    <location>
        <begin position="12"/>
        <end position="30"/>
    </location>
</feature>
<keyword evidence="1" id="KW-0812">Transmembrane</keyword>
<dbReference type="AlphaFoldDB" id="A0A1F7KAL7"/>
<evidence type="ECO:0000313" key="2">
    <source>
        <dbReference type="EMBL" id="OGK64890.1"/>
    </source>
</evidence>
<organism evidence="2 3">
    <name type="scientific">Candidatus Roizmanbacteria bacterium RIFOXYA1_FULL_41_12</name>
    <dbReference type="NCBI Taxonomy" id="1802082"/>
    <lineage>
        <taxon>Bacteria</taxon>
        <taxon>Candidatus Roizmaniibacteriota</taxon>
    </lineage>
</organism>
<name>A0A1F7KAL7_9BACT</name>
<comment type="caution">
    <text evidence="2">The sequence shown here is derived from an EMBL/GenBank/DDBJ whole genome shotgun (WGS) entry which is preliminary data.</text>
</comment>
<accession>A0A1F7KAL7</accession>
<reference evidence="2 3" key="1">
    <citation type="journal article" date="2016" name="Nat. Commun.">
        <title>Thousands of microbial genomes shed light on interconnected biogeochemical processes in an aquifer system.</title>
        <authorList>
            <person name="Anantharaman K."/>
            <person name="Brown C.T."/>
            <person name="Hug L.A."/>
            <person name="Sharon I."/>
            <person name="Castelle C.J."/>
            <person name="Probst A.J."/>
            <person name="Thomas B.C."/>
            <person name="Singh A."/>
            <person name="Wilkins M.J."/>
            <person name="Karaoz U."/>
            <person name="Brodie E.L."/>
            <person name="Williams K.H."/>
            <person name="Hubbard S.S."/>
            <person name="Banfield J.F."/>
        </authorList>
    </citation>
    <scope>NUCLEOTIDE SEQUENCE [LARGE SCALE GENOMIC DNA]</scope>
</reference>
<gene>
    <name evidence="2" type="ORF">A2209_04285</name>
</gene>
<evidence type="ECO:0008006" key="4">
    <source>
        <dbReference type="Google" id="ProtNLM"/>
    </source>
</evidence>
<keyword evidence="1" id="KW-0472">Membrane</keyword>
<evidence type="ECO:0000313" key="3">
    <source>
        <dbReference type="Proteomes" id="UP000178450"/>
    </source>
</evidence>
<sequence>MGFKNKSGFNKLLVLVVLVLILCLYLYQQWRSSVVLREPDRINIAVFAQTPFVYSLDRHKNLAIITYFRPDYLVRVPLGYDWYRIGSLDLLGKIEASRETILKQAFGELVGAPIDFVYYPKAARVTEFKDVSFNEYYYDLVKSKLFHSQYKHSVRNLFDRLLIRSLFKVRHDHLVFLNTSDLGLTKNKRTYYYSDKLDTKLKGLFYHDSLLNESLNSVVVTSSKNYDQANLILRQLEGIGVKVIEIQVRDQLKNKQCLIAGTEAQRPILLKLKRLFDCQIQIQKSAIIKYTLK</sequence>
<protein>
    <recommendedName>
        <fullName evidence="4">LytR/CpsA/Psr regulator C-terminal domain-containing protein</fullName>
    </recommendedName>
</protein>
<keyword evidence="1" id="KW-1133">Transmembrane helix</keyword>
<proteinExistence type="predicted"/>